<feature type="compositionally biased region" description="Basic and acidic residues" evidence="1">
    <location>
        <begin position="13"/>
        <end position="34"/>
    </location>
</feature>
<sequence>MQWGTASQKRLYLRREKDKSKNATKVDKGWEEKTTLAGKPKGTAEPGVTNLLGSTSAQPE</sequence>
<keyword evidence="3" id="KW-1185">Reference proteome</keyword>
<gene>
    <name evidence="2" type="ORF">P378_16660</name>
</gene>
<feature type="region of interest" description="Disordered" evidence="1">
    <location>
        <begin position="1"/>
        <end position="60"/>
    </location>
</feature>
<evidence type="ECO:0000256" key="1">
    <source>
        <dbReference type="SAM" id="MobiDB-lite"/>
    </source>
</evidence>
<reference evidence="2 3" key="1">
    <citation type="submission" date="2013-09" db="EMBL/GenBank/DDBJ databases">
        <title>Biodegradation of hydrocarbons in the deep terrestrial subsurface : characterization of a microbial consortium composed of two Desulfotomaculum species originating from a deep geological formation.</title>
        <authorList>
            <person name="Aullo T."/>
            <person name="Berlendis S."/>
            <person name="Lascourreges J.-F."/>
            <person name="Dessort D."/>
            <person name="Saint-Laurent S."/>
            <person name="Schraauwers B."/>
            <person name="Mas J."/>
            <person name="Magot M."/>
            <person name="Ranchou-Peyruse A."/>
        </authorList>
    </citation>
    <scope>NUCLEOTIDE SEQUENCE [LARGE SCALE GENOMIC DNA]</scope>
    <source>
        <strain evidence="2 3">Bs107</strain>
    </source>
</reference>
<dbReference type="EMBL" id="AWQQ01000095">
    <property type="protein sequence ID" value="PHJ37334.1"/>
    <property type="molecule type" value="Genomic_DNA"/>
</dbReference>
<evidence type="ECO:0000313" key="3">
    <source>
        <dbReference type="Proteomes" id="UP000222564"/>
    </source>
</evidence>
<comment type="caution">
    <text evidence="2">The sequence shown here is derived from an EMBL/GenBank/DDBJ whole genome shotgun (WGS) entry which is preliminary data.</text>
</comment>
<feature type="compositionally biased region" description="Polar residues" evidence="1">
    <location>
        <begin position="51"/>
        <end position="60"/>
    </location>
</feature>
<dbReference type="AlphaFoldDB" id="A0A2C6MCQ6"/>
<dbReference type="OrthoDB" id="2084634at2"/>
<accession>A0A2C6MCQ6</accession>
<proteinExistence type="predicted"/>
<evidence type="ECO:0000313" key="2">
    <source>
        <dbReference type="EMBL" id="PHJ37334.1"/>
    </source>
</evidence>
<protein>
    <submittedName>
        <fullName evidence="2">Uncharacterized protein</fullName>
    </submittedName>
</protein>
<dbReference type="RefSeq" id="WP_099083805.1">
    <property type="nucleotide sequence ID" value="NZ_AWQQ01000095.1"/>
</dbReference>
<name>A0A2C6MCQ6_9FIRM</name>
<organism evidence="2 3">
    <name type="scientific">Desulforamulus profundi</name>
    <dbReference type="NCBI Taxonomy" id="1383067"/>
    <lineage>
        <taxon>Bacteria</taxon>
        <taxon>Bacillati</taxon>
        <taxon>Bacillota</taxon>
        <taxon>Clostridia</taxon>
        <taxon>Eubacteriales</taxon>
        <taxon>Peptococcaceae</taxon>
        <taxon>Desulforamulus</taxon>
    </lineage>
</organism>
<dbReference type="Proteomes" id="UP000222564">
    <property type="component" value="Unassembled WGS sequence"/>
</dbReference>